<sequence length="198" mass="22289">MGRWMPEAGERLERAAFELFLEHGFAETTVPQITARAGLTTRTFFRYFSDKREVLFSFDEQLPHIIAEVMAEAPPELTPLAIIGHSLDTIATNQLAGQQHYLRAHRAIVESDDGLRERALRKQAIMIEAVETGFRERGLDELTARLSARLAVTVFSVSVERCLDLNDDQPLTEILHDTLGRLVALASEPAILPEVRRL</sequence>
<reference evidence="6 7" key="1">
    <citation type="submission" date="2021-01" db="EMBL/GenBank/DDBJ databases">
        <title>Sequencing the genomes of 1000 actinobacteria strains.</title>
        <authorList>
            <person name="Klenk H.-P."/>
        </authorList>
    </citation>
    <scope>NUCLEOTIDE SEQUENCE [LARGE SCALE GENOMIC DNA]</scope>
    <source>
        <strain evidence="6 7">DSM 13057</strain>
    </source>
</reference>
<feature type="DNA-binding region" description="H-T-H motif" evidence="4">
    <location>
        <begin position="29"/>
        <end position="48"/>
    </location>
</feature>
<dbReference type="PANTHER" id="PTHR30055">
    <property type="entry name" value="HTH-TYPE TRANSCRIPTIONAL REGULATOR RUTR"/>
    <property type="match status" value="1"/>
</dbReference>
<name>A0ABS2L2J2_9MICO</name>
<dbReference type="PRINTS" id="PR00455">
    <property type="entry name" value="HTHTETR"/>
</dbReference>
<keyword evidence="7" id="KW-1185">Reference proteome</keyword>
<dbReference type="InterPro" id="IPR023772">
    <property type="entry name" value="DNA-bd_HTH_TetR-type_CS"/>
</dbReference>
<dbReference type="RefSeq" id="WP_205107182.1">
    <property type="nucleotide sequence ID" value="NZ_BAAAHT010000013.1"/>
</dbReference>
<dbReference type="InterPro" id="IPR050109">
    <property type="entry name" value="HTH-type_TetR-like_transc_reg"/>
</dbReference>
<keyword evidence="1" id="KW-0805">Transcription regulation</keyword>
<evidence type="ECO:0000256" key="3">
    <source>
        <dbReference type="ARBA" id="ARBA00023163"/>
    </source>
</evidence>
<dbReference type="Proteomes" id="UP000776164">
    <property type="component" value="Unassembled WGS sequence"/>
</dbReference>
<proteinExistence type="predicted"/>
<evidence type="ECO:0000259" key="5">
    <source>
        <dbReference type="PROSITE" id="PS50977"/>
    </source>
</evidence>
<dbReference type="SUPFAM" id="SSF46689">
    <property type="entry name" value="Homeodomain-like"/>
    <property type="match status" value="1"/>
</dbReference>
<evidence type="ECO:0000256" key="1">
    <source>
        <dbReference type="ARBA" id="ARBA00023015"/>
    </source>
</evidence>
<dbReference type="Gene3D" id="1.10.357.10">
    <property type="entry name" value="Tetracycline Repressor, domain 2"/>
    <property type="match status" value="1"/>
</dbReference>
<evidence type="ECO:0000256" key="4">
    <source>
        <dbReference type="PROSITE-ProRule" id="PRU00335"/>
    </source>
</evidence>
<dbReference type="Pfam" id="PF00440">
    <property type="entry name" value="TetR_N"/>
    <property type="match status" value="1"/>
</dbReference>
<keyword evidence="2 4" id="KW-0238">DNA-binding</keyword>
<gene>
    <name evidence="6" type="ORF">JOE66_000934</name>
</gene>
<dbReference type="PANTHER" id="PTHR30055:SF238">
    <property type="entry name" value="MYCOFACTOCIN BIOSYNTHESIS TRANSCRIPTIONAL REGULATOR MFTR-RELATED"/>
    <property type="match status" value="1"/>
</dbReference>
<dbReference type="InterPro" id="IPR009057">
    <property type="entry name" value="Homeodomain-like_sf"/>
</dbReference>
<evidence type="ECO:0000313" key="6">
    <source>
        <dbReference type="EMBL" id="MBM7471300.1"/>
    </source>
</evidence>
<dbReference type="PROSITE" id="PS50977">
    <property type="entry name" value="HTH_TETR_2"/>
    <property type="match status" value="1"/>
</dbReference>
<keyword evidence="3" id="KW-0804">Transcription</keyword>
<organism evidence="6 7">
    <name type="scientific">Subtercola frigoramans</name>
    <dbReference type="NCBI Taxonomy" id="120298"/>
    <lineage>
        <taxon>Bacteria</taxon>
        <taxon>Bacillati</taxon>
        <taxon>Actinomycetota</taxon>
        <taxon>Actinomycetes</taxon>
        <taxon>Micrococcales</taxon>
        <taxon>Microbacteriaceae</taxon>
        <taxon>Subtercola</taxon>
    </lineage>
</organism>
<accession>A0ABS2L2J2</accession>
<feature type="domain" description="HTH tetR-type" evidence="5">
    <location>
        <begin position="6"/>
        <end position="66"/>
    </location>
</feature>
<evidence type="ECO:0000256" key="2">
    <source>
        <dbReference type="ARBA" id="ARBA00023125"/>
    </source>
</evidence>
<dbReference type="EMBL" id="JAFBBU010000001">
    <property type="protein sequence ID" value="MBM7471300.1"/>
    <property type="molecule type" value="Genomic_DNA"/>
</dbReference>
<evidence type="ECO:0000313" key="7">
    <source>
        <dbReference type="Proteomes" id="UP000776164"/>
    </source>
</evidence>
<protein>
    <submittedName>
        <fullName evidence="6">AcrR family transcriptional regulator</fullName>
    </submittedName>
</protein>
<dbReference type="InterPro" id="IPR001647">
    <property type="entry name" value="HTH_TetR"/>
</dbReference>
<dbReference type="PROSITE" id="PS01081">
    <property type="entry name" value="HTH_TETR_1"/>
    <property type="match status" value="1"/>
</dbReference>
<comment type="caution">
    <text evidence="6">The sequence shown here is derived from an EMBL/GenBank/DDBJ whole genome shotgun (WGS) entry which is preliminary data.</text>
</comment>